<keyword evidence="1" id="KW-0732">Signal</keyword>
<sequence length="251" mass="26614">MFTSTFTSFVLAASLASAAVIPDLTLAKRNLTDNDIIVWGSNGRVEVMNKSDFVLLASQSSPSFNLTAPTPTTLNNTLTNSTLPSRSLSGRCSQETIFTMNPVSSFLNWDVPMSSVLQANTAGTTVSVTEGYSITNTVSVGVSASLTVIEDFLSTSFSIDYSESWASSYSAAYTFTIPEGKYGVVVSNPLTTRHSGFVDIGCVGEAERTYFQGDSYSSKAYGGLSWVDGTISLCTGDSYPVPRCNGDGTLS</sequence>
<protein>
    <recommendedName>
        <fullName evidence="4">Celp0028 effector like protein</fullName>
    </recommendedName>
</protein>
<accession>A0A1L7XUK0</accession>
<dbReference type="EMBL" id="FJOG01000058">
    <property type="protein sequence ID" value="CZR68693.1"/>
    <property type="molecule type" value="Genomic_DNA"/>
</dbReference>
<name>A0A1L7XUK0_9HELO</name>
<feature type="signal peptide" evidence="1">
    <location>
        <begin position="1"/>
        <end position="18"/>
    </location>
</feature>
<dbReference type="OrthoDB" id="4831122at2759"/>
<evidence type="ECO:0008006" key="4">
    <source>
        <dbReference type="Google" id="ProtNLM"/>
    </source>
</evidence>
<organism evidence="2 3">
    <name type="scientific">Phialocephala subalpina</name>
    <dbReference type="NCBI Taxonomy" id="576137"/>
    <lineage>
        <taxon>Eukaryota</taxon>
        <taxon>Fungi</taxon>
        <taxon>Dikarya</taxon>
        <taxon>Ascomycota</taxon>
        <taxon>Pezizomycotina</taxon>
        <taxon>Leotiomycetes</taxon>
        <taxon>Helotiales</taxon>
        <taxon>Mollisiaceae</taxon>
        <taxon>Phialocephala</taxon>
        <taxon>Phialocephala fortinii species complex</taxon>
    </lineage>
</organism>
<evidence type="ECO:0000313" key="3">
    <source>
        <dbReference type="Proteomes" id="UP000184330"/>
    </source>
</evidence>
<dbReference type="Proteomes" id="UP000184330">
    <property type="component" value="Unassembled WGS sequence"/>
</dbReference>
<evidence type="ECO:0000313" key="2">
    <source>
        <dbReference type="EMBL" id="CZR68693.1"/>
    </source>
</evidence>
<keyword evidence="3" id="KW-1185">Reference proteome</keyword>
<reference evidence="2 3" key="1">
    <citation type="submission" date="2016-03" db="EMBL/GenBank/DDBJ databases">
        <authorList>
            <person name="Ploux O."/>
        </authorList>
    </citation>
    <scope>NUCLEOTIDE SEQUENCE [LARGE SCALE GENOMIC DNA]</scope>
    <source>
        <strain evidence="2 3">UAMH 11012</strain>
    </source>
</reference>
<gene>
    <name evidence="2" type="ORF">PAC_18592</name>
</gene>
<dbReference type="AlphaFoldDB" id="A0A1L7XUK0"/>
<evidence type="ECO:0000256" key="1">
    <source>
        <dbReference type="SAM" id="SignalP"/>
    </source>
</evidence>
<dbReference type="STRING" id="576137.A0A1L7XUK0"/>
<proteinExistence type="predicted"/>
<feature type="chain" id="PRO_5012544037" description="Celp0028 effector like protein" evidence="1">
    <location>
        <begin position="19"/>
        <end position="251"/>
    </location>
</feature>